<dbReference type="GO" id="GO:0004601">
    <property type="term" value="F:peroxidase activity"/>
    <property type="evidence" value="ECO:0007669"/>
    <property type="project" value="UniProtKB-KW"/>
</dbReference>
<feature type="disulfide bond" evidence="27">
    <location>
        <begin position="58"/>
        <end position="67"/>
    </location>
</feature>
<dbReference type="InterPro" id="IPR000742">
    <property type="entry name" value="EGF"/>
</dbReference>
<comment type="pathway">
    <text evidence="4">Lipid metabolism; prostaglandin biosynthesis.</text>
</comment>
<evidence type="ECO:0000256" key="28">
    <source>
        <dbReference type="SAM" id="SignalP"/>
    </source>
</evidence>
<keyword evidence="20" id="KW-0443">Lipid metabolism</keyword>
<evidence type="ECO:0000256" key="13">
    <source>
        <dbReference type="ARBA" id="ARBA00022723"/>
    </source>
</evidence>
<dbReference type="PROSITE" id="PS50292">
    <property type="entry name" value="PEROXIDASE_3"/>
    <property type="match status" value="1"/>
</dbReference>
<comment type="catalytic activity">
    <reaction evidence="25">
        <text>(9Z,12Z)-octadecadienoate + AH2 + O2 = (13R)-hydroxy-(9Z,11E)-octadecadienoate + A + H2O</text>
        <dbReference type="Rhea" id="RHEA:75455"/>
        <dbReference type="ChEBI" id="CHEBI:13193"/>
        <dbReference type="ChEBI" id="CHEBI:15377"/>
        <dbReference type="ChEBI" id="CHEBI:15379"/>
        <dbReference type="ChEBI" id="CHEBI:17499"/>
        <dbReference type="ChEBI" id="CHEBI:30245"/>
        <dbReference type="ChEBI" id="CHEBI:136655"/>
    </reaction>
    <physiologicalReaction direction="left-to-right" evidence="25">
        <dbReference type="Rhea" id="RHEA:75456"/>
    </physiologicalReaction>
</comment>
<sequence length="596" mass="67699">MTGRLIFYLLCFSSMSFVEANTDEKIPAQREYNPCCSMPCQHRGVCIPVSNVLYECDCAKGYFGKSCEKATFLRWVSDQFQISHVAKQKIALSGKLLWAIINNIPLLHDTALRYVFLSGSRSGGMDHHILSFVSDFTSIDAFYNQSYTPRGLPPVPTECPTPLGIKGPKHLPDVEEVFELLFKRRQFKPCPQGSNIMLATFAEQLSHQFFSADAPARGYNGIIEDSVSHIYGSDEKTRKALRSMENGKLKTRIIKGEEFPPYLEDAPGVNMVYPEGKHGGRSIYPKWALGHKMSSSSPFTFVLGTIWLREHNRLCDIILKEHPDWSDERIYQTARWIVSGELLTITAGEYFQHLAQYRLKFSYKPQLFHDNPVQTSTQLQNEFSLMFQWHQTTPDDFSVNGQNYNMSDLRFSNNRIVFEHGLDAVVDAMCRSPAGEITYRNCGDSMKVGMKDLIKMGRNLRLHSLNDYRRFYDLKPYDSFKELVGDAEMATVLKEIYGDIDAVEFVVGVFLEKHPRSVLPPTMVYLAGPVVLKGVMESPLGSTALWRPSTFGGKTGFDIVQKATLRKLFCLNLKGNCKNNVWVSFRTPANTSKKKF</sequence>
<evidence type="ECO:0000256" key="27">
    <source>
        <dbReference type="PROSITE-ProRule" id="PRU00076"/>
    </source>
</evidence>
<comment type="catalytic activity">
    <reaction evidence="22">
        <text>(9Z,12Z)-octadecadienoate + AH2 + O2 = (9S)-hydroxy-(10E,12Z)-octadecadienoate + A + H2O</text>
        <dbReference type="Rhea" id="RHEA:75459"/>
        <dbReference type="ChEBI" id="CHEBI:13193"/>
        <dbReference type="ChEBI" id="CHEBI:15377"/>
        <dbReference type="ChEBI" id="CHEBI:15379"/>
        <dbReference type="ChEBI" id="CHEBI:17499"/>
        <dbReference type="ChEBI" id="CHEBI:30245"/>
        <dbReference type="ChEBI" id="CHEBI:77852"/>
    </reaction>
    <physiologicalReaction direction="left-to-right" evidence="22">
        <dbReference type="Rhea" id="RHEA:75460"/>
    </physiologicalReaction>
</comment>
<comment type="cofactor">
    <cofactor evidence="1">
        <name>heme b</name>
        <dbReference type="ChEBI" id="CHEBI:60344"/>
    </cofactor>
</comment>
<keyword evidence="12 26" id="KW-0349">Heme</keyword>
<evidence type="ECO:0000256" key="26">
    <source>
        <dbReference type="PIRSR" id="PIRSR619791-2"/>
    </source>
</evidence>
<keyword evidence="21" id="KW-0275">Fatty acid biosynthesis</keyword>
<evidence type="ECO:0000256" key="8">
    <source>
        <dbReference type="ARBA" id="ARBA00022501"/>
    </source>
</evidence>
<evidence type="ECO:0000256" key="16">
    <source>
        <dbReference type="ARBA" id="ARBA00022848"/>
    </source>
</evidence>
<keyword evidence="13 26" id="KW-0479">Metal-binding</keyword>
<evidence type="ECO:0000256" key="10">
    <source>
        <dbReference type="ARBA" id="ARBA00022559"/>
    </source>
</evidence>
<evidence type="ECO:0000256" key="24">
    <source>
        <dbReference type="ARBA" id="ARBA00036358"/>
    </source>
</evidence>
<evidence type="ECO:0000256" key="1">
    <source>
        <dbReference type="ARBA" id="ARBA00001970"/>
    </source>
</evidence>
<comment type="caution">
    <text evidence="30">The sequence shown here is derived from an EMBL/GenBank/DDBJ whole genome shotgun (WGS) entry which is preliminary data.</text>
</comment>
<evidence type="ECO:0000256" key="22">
    <source>
        <dbReference type="ARBA" id="ARBA00035976"/>
    </source>
</evidence>
<evidence type="ECO:0000256" key="9">
    <source>
        <dbReference type="ARBA" id="ARBA00022516"/>
    </source>
</evidence>
<dbReference type="PRINTS" id="PR00457">
    <property type="entry name" value="ANPEROXIDASE"/>
</dbReference>
<evidence type="ECO:0000256" key="2">
    <source>
        <dbReference type="ARBA" id="ARBA00004524"/>
    </source>
</evidence>
<comment type="catalytic activity">
    <reaction evidence="23">
        <text>(9Z,12Z)-octadecadienoate + AH2 + O2 = (9R)-hydroxy-(10E,12Z)-octadecadienoate + A + H2O</text>
        <dbReference type="Rhea" id="RHEA:75447"/>
        <dbReference type="ChEBI" id="CHEBI:13193"/>
        <dbReference type="ChEBI" id="CHEBI:15377"/>
        <dbReference type="ChEBI" id="CHEBI:15379"/>
        <dbReference type="ChEBI" id="CHEBI:17499"/>
        <dbReference type="ChEBI" id="CHEBI:30245"/>
        <dbReference type="ChEBI" id="CHEBI:77895"/>
    </reaction>
    <physiologicalReaction direction="left-to-right" evidence="23">
        <dbReference type="Rhea" id="RHEA:75448"/>
    </physiologicalReaction>
</comment>
<comment type="catalytic activity">
    <reaction evidence="24">
        <text>(9Z,12Z)-octadecadienoate + AH2 + O2 = (13S)-hydroxy-(9Z,11E)-octadecadienoate + A + H2O</text>
        <dbReference type="Rhea" id="RHEA:75451"/>
        <dbReference type="ChEBI" id="CHEBI:13193"/>
        <dbReference type="ChEBI" id="CHEBI:15377"/>
        <dbReference type="ChEBI" id="CHEBI:15379"/>
        <dbReference type="ChEBI" id="CHEBI:17499"/>
        <dbReference type="ChEBI" id="CHEBI:30245"/>
        <dbReference type="ChEBI" id="CHEBI:90850"/>
    </reaction>
    <physiologicalReaction direction="left-to-right" evidence="24">
        <dbReference type="Rhea" id="RHEA:75452"/>
    </physiologicalReaction>
</comment>
<evidence type="ECO:0000256" key="11">
    <source>
        <dbReference type="ARBA" id="ARBA00022585"/>
    </source>
</evidence>
<evidence type="ECO:0000256" key="23">
    <source>
        <dbReference type="ARBA" id="ARBA00036313"/>
    </source>
</evidence>
<keyword evidence="27" id="KW-1015">Disulfide bond</keyword>
<evidence type="ECO:0000256" key="15">
    <source>
        <dbReference type="ARBA" id="ARBA00022832"/>
    </source>
</evidence>
<name>A0AAW2I4S4_9NEOP</name>
<dbReference type="SUPFAM" id="SSF57196">
    <property type="entry name" value="EGF/Laminin"/>
    <property type="match status" value="1"/>
</dbReference>
<dbReference type="InterPro" id="IPR010255">
    <property type="entry name" value="Haem_peroxidase_sf"/>
</dbReference>
<dbReference type="GO" id="GO:0043005">
    <property type="term" value="C:neuron projection"/>
    <property type="evidence" value="ECO:0007669"/>
    <property type="project" value="TreeGrafter"/>
</dbReference>
<keyword evidence="19 26" id="KW-0408">Iron</keyword>
<keyword evidence="27" id="KW-0245">EGF-like domain</keyword>
<dbReference type="GO" id="GO:0005789">
    <property type="term" value="C:endoplasmic reticulum membrane"/>
    <property type="evidence" value="ECO:0007669"/>
    <property type="project" value="UniProtKB-SubCell"/>
</dbReference>
<dbReference type="Gene3D" id="1.10.640.10">
    <property type="entry name" value="Haem peroxidase domain superfamily, animal type"/>
    <property type="match status" value="1"/>
</dbReference>
<keyword evidence="15" id="KW-0276">Fatty acid metabolism</keyword>
<dbReference type="GO" id="GO:0016702">
    <property type="term" value="F:oxidoreductase activity, acting on single donors with incorporation of molecular oxygen, incorporation of two atoms of oxygen"/>
    <property type="evidence" value="ECO:0007669"/>
    <property type="project" value="TreeGrafter"/>
</dbReference>
<keyword evidence="16" id="KW-0492">Microsome</keyword>
<comment type="similarity">
    <text evidence="5">Belongs to the prostaglandin G/H synthase family.</text>
</comment>
<dbReference type="GO" id="GO:0004666">
    <property type="term" value="F:prostaglandin-endoperoxide synthase activity"/>
    <property type="evidence" value="ECO:0007669"/>
    <property type="project" value="UniProtKB-EC"/>
</dbReference>
<evidence type="ECO:0000256" key="7">
    <source>
        <dbReference type="ARBA" id="ARBA00012440"/>
    </source>
</evidence>
<feature type="binding site" description="axial binding residue" evidence="26">
    <location>
        <position position="390"/>
    </location>
    <ligand>
        <name>heme b</name>
        <dbReference type="ChEBI" id="CHEBI:60344"/>
    </ligand>
    <ligandPart>
        <name>Fe</name>
        <dbReference type="ChEBI" id="CHEBI:18248"/>
    </ligandPart>
</feature>
<dbReference type="AlphaFoldDB" id="A0AAW2I4S4"/>
<dbReference type="InterPro" id="IPR037120">
    <property type="entry name" value="Haem_peroxidase_sf_animal"/>
</dbReference>
<dbReference type="PROSITE" id="PS01186">
    <property type="entry name" value="EGF_2"/>
    <property type="match status" value="1"/>
</dbReference>
<protein>
    <recommendedName>
        <fullName evidence="7">prostaglandin-endoperoxide synthase</fullName>
        <ecNumber evidence="7">1.14.99.1</ecNumber>
    </recommendedName>
</protein>
<dbReference type="Pfam" id="PF00008">
    <property type="entry name" value="EGF"/>
    <property type="match status" value="1"/>
</dbReference>
<dbReference type="EC" id="1.14.99.1" evidence="7"/>
<comment type="caution">
    <text evidence="27">Lacks conserved residue(s) required for the propagation of feature annotation.</text>
</comment>
<dbReference type="PROSITE" id="PS00022">
    <property type="entry name" value="EGF_1"/>
    <property type="match status" value="1"/>
</dbReference>
<accession>A0AAW2I4S4</accession>
<keyword evidence="28" id="KW-0732">Signal</keyword>
<dbReference type="GO" id="GO:0046872">
    <property type="term" value="F:metal ion binding"/>
    <property type="evidence" value="ECO:0007669"/>
    <property type="project" value="UniProtKB-KW"/>
</dbReference>
<evidence type="ECO:0000256" key="25">
    <source>
        <dbReference type="ARBA" id="ARBA00036409"/>
    </source>
</evidence>
<keyword evidence="10" id="KW-0575">Peroxidase</keyword>
<dbReference type="GO" id="GO:0006979">
    <property type="term" value="P:response to oxidative stress"/>
    <property type="evidence" value="ECO:0007669"/>
    <property type="project" value="InterPro"/>
</dbReference>
<dbReference type="PANTHER" id="PTHR11903:SF39">
    <property type="entry name" value="PROSTAGLANDIN G_H SYNTHASE 2-LIKE"/>
    <property type="match status" value="1"/>
</dbReference>
<dbReference type="InterPro" id="IPR050783">
    <property type="entry name" value="Oxylipin_biosynth_metab"/>
</dbReference>
<dbReference type="PROSITE" id="PS50026">
    <property type="entry name" value="EGF_3"/>
    <property type="match status" value="1"/>
</dbReference>
<dbReference type="InterPro" id="IPR019791">
    <property type="entry name" value="Haem_peroxidase_animal"/>
</dbReference>
<evidence type="ECO:0000256" key="4">
    <source>
        <dbReference type="ARBA" id="ARBA00004702"/>
    </source>
</evidence>
<feature type="signal peptide" evidence="28">
    <location>
        <begin position="1"/>
        <end position="20"/>
    </location>
</feature>
<keyword evidence="8" id="KW-0644">Prostaglandin metabolism</keyword>
<dbReference type="Pfam" id="PF03098">
    <property type="entry name" value="An_peroxidase"/>
    <property type="match status" value="1"/>
</dbReference>
<feature type="domain" description="EGF-like" evidence="29">
    <location>
        <begin position="31"/>
        <end position="68"/>
    </location>
</feature>
<proteinExistence type="inferred from homology"/>
<evidence type="ECO:0000256" key="14">
    <source>
        <dbReference type="ARBA" id="ARBA00022824"/>
    </source>
</evidence>
<evidence type="ECO:0000256" key="20">
    <source>
        <dbReference type="ARBA" id="ARBA00023098"/>
    </source>
</evidence>
<dbReference type="Gene3D" id="2.10.25.10">
    <property type="entry name" value="Laminin"/>
    <property type="match status" value="1"/>
</dbReference>
<gene>
    <name evidence="30" type="ORF">PYX00_004040</name>
</gene>
<dbReference type="EMBL" id="JARGDH010000002">
    <property type="protein sequence ID" value="KAL0276475.1"/>
    <property type="molecule type" value="Genomic_DNA"/>
</dbReference>
<comment type="subcellular location">
    <subcellularLocation>
        <location evidence="3">Endoplasmic reticulum membrane</location>
    </subcellularLocation>
    <subcellularLocation>
        <location evidence="2">Microsome membrane</location>
    </subcellularLocation>
</comment>
<evidence type="ECO:0000256" key="18">
    <source>
        <dbReference type="ARBA" id="ARBA00023002"/>
    </source>
</evidence>
<keyword evidence="18" id="KW-0560">Oxidoreductase</keyword>
<dbReference type="SUPFAM" id="SSF48113">
    <property type="entry name" value="Heme-dependent peroxidases"/>
    <property type="match status" value="1"/>
</dbReference>
<keyword evidence="17" id="KW-0223">Dioxygenase</keyword>
<evidence type="ECO:0000256" key="6">
    <source>
        <dbReference type="ARBA" id="ARBA00011738"/>
    </source>
</evidence>
<organism evidence="30">
    <name type="scientific">Menopon gallinae</name>
    <name type="common">poultry shaft louse</name>
    <dbReference type="NCBI Taxonomy" id="328185"/>
    <lineage>
        <taxon>Eukaryota</taxon>
        <taxon>Metazoa</taxon>
        <taxon>Ecdysozoa</taxon>
        <taxon>Arthropoda</taxon>
        <taxon>Hexapoda</taxon>
        <taxon>Insecta</taxon>
        <taxon>Pterygota</taxon>
        <taxon>Neoptera</taxon>
        <taxon>Paraneoptera</taxon>
        <taxon>Psocodea</taxon>
        <taxon>Troctomorpha</taxon>
        <taxon>Phthiraptera</taxon>
        <taxon>Amblycera</taxon>
        <taxon>Menoponidae</taxon>
        <taxon>Menopon</taxon>
    </lineage>
</organism>
<dbReference type="PANTHER" id="PTHR11903">
    <property type="entry name" value="PROSTAGLANDIN G/H SYNTHASE"/>
    <property type="match status" value="1"/>
</dbReference>
<evidence type="ECO:0000256" key="3">
    <source>
        <dbReference type="ARBA" id="ARBA00004586"/>
    </source>
</evidence>
<keyword evidence="11" id="KW-0643">Prostaglandin biosynthesis</keyword>
<evidence type="ECO:0000256" key="21">
    <source>
        <dbReference type="ARBA" id="ARBA00023160"/>
    </source>
</evidence>
<comment type="subunit">
    <text evidence="6">Homodimer.</text>
</comment>
<keyword evidence="9" id="KW-0444">Lipid biosynthesis</keyword>
<evidence type="ECO:0000256" key="12">
    <source>
        <dbReference type="ARBA" id="ARBA00022617"/>
    </source>
</evidence>
<feature type="chain" id="PRO_5044477054" description="prostaglandin-endoperoxide synthase" evidence="28">
    <location>
        <begin position="21"/>
        <end position="596"/>
    </location>
</feature>
<dbReference type="CDD" id="cd00054">
    <property type="entry name" value="EGF_CA"/>
    <property type="match status" value="1"/>
</dbReference>
<dbReference type="GO" id="GO:0019371">
    <property type="term" value="P:cyclooxygenase pathway"/>
    <property type="evidence" value="ECO:0007669"/>
    <property type="project" value="TreeGrafter"/>
</dbReference>
<evidence type="ECO:0000256" key="19">
    <source>
        <dbReference type="ARBA" id="ARBA00023004"/>
    </source>
</evidence>
<keyword evidence="14" id="KW-0256">Endoplasmic reticulum</keyword>
<evidence type="ECO:0000259" key="29">
    <source>
        <dbReference type="PROSITE" id="PS50026"/>
    </source>
</evidence>
<evidence type="ECO:0000256" key="5">
    <source>
        <dbReference type="ARBA" id="ARBA00008928"/>
    </source>
</evidence>
<evidence type="ECO:0000313" key="30">
    <source>
        <dbReference type="EMBL" id="KAL0276475.1"/>
    </source>
</evidence>
<dbReference type="GO" id="GO:0020037">
    <property type="term" value="F:heme binding"/>
    <property type="evidence" value="ECO:0007669"/>
    <property type="project" value="InterPro"/>
</dbReference>
<reference evidence="30" key="1">
    <citation type="journal article" date="2024" name="Gigascience">
        <title>Chromosome-level genome of the poultry shaft louse Menopon gallinae provides insight into the host-switching and adaptive evolution of parasitic lice.</title>
        <authorList>
            <person name="Xu Y."/>
            <person name="Ma L."/>
            <person name="Liu S."/>
            <person name="Liang Y."/>
            <person name="Liu Q."/>
            <person name="He Z."/>
            <person name="Tian L."/>
            <person name="Duan Y."/>
            <person name="Cai W."/>
            <person name="Li H."/>
            <person name="Song F."/>
        </authorList>
    </citation>
    <scope>NUCLEOTIDE SEQUENCE</scope>
    <source>
        <strain evidence="30">Cailab_2023a</strain>
    </source>
</reference>
<dbReference type="EMBL" id="JARGDH010000002">
    <property type="protein sequence ID" value="KAL0276476.1"/>
    <property type="molecule type" value="Genomic_DNA"/>
</dbReference>
<evidence type="ECO:0000256" key="17">
    <source>
        <dbReference type="ARBA" id="ARBA00022964"/>
    </source>
</evidence>